<evidence type="ECO:0000313" key="1">
    <source>
        <dbReference type="EMBL" id="SVB87252.1"/>
    </source>
</evidence>
<organism evidence="1">
    <name type="scientific">marine metagenome</name>
    <dbReference type="NCBI Taxonomy" id="408172"/>
    <lineage>
        <taxon>unclassified sequences</taxon>
        <taxon>metagenomes</taxon>
        <taxon>ecological metagenomes</taxon>
    </lineage>
</organism>
<dbReference type="NCBIfam" id="TIGR01409">
    <property type="entry name" value="TAT_signal_seq"/>
    <property type="match status" value="1"/>
</dbReference>
<accession>A0A382HJB8</accession>
<name>A0A382HJB8_9ZZZZ</name>
<dbReference type="InterPro" id="IPR019546">
    <property type="entry name" value="TAT_signal_bac_arc"/>
</dbReference>
<dbReference type="EMBL" id="UINC01061551">
    <property type="protein sequence ID" value="SVB87252.1"/>
    <property type="molecule type" value="Genomic_DNA"/>
</dbReference>
<dbReference type="PROSITE" id="PS51318">
    <property type="entry name" value="TAT"/>
    <property type="match status" value="1"/>
</dbReference>
<dbReference type="AlphaFoldDB" id="A0A382HJB8"/>
<reference evidence="1" key="1">
    <citation type="submission" date="2018-05" db="EMBL/GenBank/DDBJ databases">
        <authorList>
            <person name="Lanie J.A."/>
            <person name="Ng W.-L."/>
            <person name="Kazmierczak K.M."/>
            <person name="Andrzejewski T.M."/>
            <person name="Davidsen T.M."/>
            <person name="Wayne K.J."/>
            <person name="Tettelin H."/>
            <person name="Glass J.I."/>
            <person name="Rusch D."/>
            <person name="Podicherti R."/>
            <person name="Tsui H.-C.T."/>
            <person name="Winkler M.E."/>
        </authorList>
    </citation>
    <scope>NUCLEOTIDE SEQUENCE</scope>
</reference>
<protein>
    <submittedName>
        <fullName evidence="1">Uncharacterized protein</fullName>
    </submittedName>
</protein>
<proteinExistence type="predicted"/>
<dbReference type="InterPro" id="IPR006311">
    <property type="entry name" value="TAT_signal"/>
</dbReference>
<sequence>MHLQRRHFLGNAGLGFGSLALGSILRSDGFGAESVGGLDG</sequence>
<gene>
    <name evidence="1" type="ORF">METZ01_LOCUS240106</name>
</gene>
<feature type="non-terminal residue" evidence="1">
    <location>
        <position position="40"/>
    </location>
</feature>